<dbReference type="CDD" id="cd08547">
    <property type="entry name" value="Type_II_cohesin"/>
    <property type="match status" value="1"/>
</dbReference>
<feature type="transmembrane region" description="Helical" evidence="1">
    <location>
        <begin position="349"/>
        <end position="369"/>
    </location>
</feature>
<feature type="chain" id="PRO_5013877132" description="Cohesin domain-containing protein" evidence="2">
    <location>
        <begin position="28"/>
        <end position="380"/>
    </location>
</feature>
<keyword evidence="1" id="KW-1133">Transmembrane helix</keyword>
<dbReference type="GO" id="GO:0030246">
    <property type="term" value="F:carbohydrate binding"/>
    <property type="evidence" value="ECO:0007669"/>
    <property type="project" value="InterPro"/>
</dbReference>
<evidence type="ECO:0000259" key="3">
    <source>
        <dbReference type="Pfam" id="PF00963"/>
    </source>
</evidence>
<dbReference type="Proteomes" id="UP000236845">
    <property type="component" value="Unassembled WGS sequence"/>
</dbReference>
<gene>
    <name evidence="4" type="ORF">COT26_01725</name>
</gene>
<keyword evidence="1" id="KW-0812">Transmembrane</keyword>
<dbReference type="Gene3D" id="2.60.40.680">
    <property type="match status" value="1"/>
</dbReference>
<protein>
    <recommendedName>
        <fullName evidence="3">Cohesin domain-containing protein</fullName>
    </recommendedName>
</protein>
<name>A0A2H0YQN3_9BACT</name>
<comment type="caution">
    <text evidence="4">The sequence shown here is derived from an EMBL/GenBank/DDBJ whole genome shotgun (WGS) entry which is preliminary data.</text>
</comment>
<dbReference type="InterPro" id="IPR002102">
    <property type="entry name" value="Cohesin_dom"/>
</dbReference>
<evidence type="ECO:0000256" key="1">
    <source>
        <dbReference type="SAM" id="Phobius"/>
    </source>
</evidence>
<evidence type="ECO:0000313" key="4">
    <source>
        <dbReference type="EMBL" id="PIS40736.1"/>
    </source>
</evidence>
<organism evidence="4 5">
    <name type="scientific">Candidatus Kerfeldbacteria bacterium CG08_land_8_20_14_0_20_43_14</name>
    <dbReference type="NCBI Taxonomy" id="2014246"/>
    <lineage>
        <taxon>Bacteria</taxon>
        <taxon>Candidatus Kerfeldiibacteriota</taxon>
    </lineage>
</organism>
<evidence type="ECO:0000313" key="5">
    <source>
        <dbReference type="Proteomes" id="UP000236845"/>
    </source>
</evidence>
<dbReference type="EMBL" id="PEXW01000037">
    <property type="protein sequence ID" value="PIS40736.1"/>
    <property type="molecule type" value="Genomic_DNA"/>
</dbReference>
<dbReference type="InterPro" id="IPR008965">
    <property type="entry name" value="CBM2/CBM3_carb-bd_dom_sf"/>
</dbReference>
<keyword evidence="1" id="KW-0472">Membrane</keyword>
<dbReference type="GO" id="GO:0000272">
    <property type="term" value="P:polysaccharide catabolic process"/>
    <property type="evidence" value="ECO:0007669"/>
    <property type="project" value="InterPro"/>
</dbReference>
<reference evidence="5" key="1">
    <citation type="submission" date="2017-09" db="EMBL/GenBank/DDBJ databases">
        <title>Depth-based differentiation of microbial function through sediment-hosted aquifers and enrichment of novel symbionts in the deep terrestrial subsurface.</title>
        <authorList>
            <person name="Probst A.J."/>
            <person name="Ladd B."/>
            <person name="Jarett J.K."/>
            <person name="Geller-Mcgrath D.E."/>
            <person name="Sieber C.M.K."/>
            <person name="Emerson J.B."/>
            <person name="Anantharaman K."/>
            <person name="Thomas B.C."/>
            <person name="Malmstrom R."/>
            <person name="Stieglmeier M."/>
            <person name="Klingl A."/>
            <person name="Woyke T."/>
            <person name="Ryan C.M."/>
            <person name="Banfield J.F."/>
        </authorList>
    </citation>
    <scope>NUCLEOTIDE SEQUENCE [LARGE SCALE GENOMIC DNA]</scope>
</reference>
<feature type="domain" description="Cohesin" evidence="3">
    <location>
        <begin position="38"/>
        <end position="136"/>
    </location>
</feature>
<keyword evidence="2" id="KW-0732">Signal</keyword>
<accession>A0A2H0YQN3</accession>
<proteinExistence type="predicted"/>
<feature type="signal peptide" evidence="2">
    <location>
        <begin position="1"/>
        <end position="27"/>
    </location>
</feature>
<dbReference type="Pfam" id="PF00963">
    <property type="entry name" value="Cohesin"/>
    <property type="match status" value="1"/>
</dbReference>
<dbReference type="SUPFAM" id="SSF49384">
    <property type="entry name" value="Carbohydrate-binding domain"/>
    <property type="match status" value="1"/>
</dbReference>
<sequence length="380" mass="41807">MKNKLFNFFLFAAVVSGVLIFHKSAQAAILFVSPEHDTVDQNQTVVAEVRLDSEKQIINVVQGRITYDPQILEFVEASKAGSFFSLWPEEPKADTTAGVITFAGGAPNGSYAVNGKVLTLVFKGKSLGLTKIDIDSGTSGVYLNDGLGTKANLTVKGGAITVQVPTSTLDLLSPTHPDENTWYKSKEVKFTWNVAKDAMYVYVFSSDPAALPDERFAVRTGEISFANTEDGIHYFILKERLPNDKWAEPIRRRVQIDSTQPEPIIYKLTRDVAPDKLVLVFSSKDGISQIAKYQIIEGDQITENATSPYILKDQKQSQAIIIKAYDSAGNMQEVTIPAASPSVAKNFNIYWTIAAGLGALILLVVRLVLRRKSRKNNLAK</sequence>
<evidence type="ECO:0000256" key="2">
    <source>
        <dbReference type="SAM" id="SignalP"/>
    </source>
</evidence>
<dbReference type="AlphaFoldDB" id="A0A2H0YQN3"/>